<dbReference type="Pfam" id="PF19642">
    <property type="entry name" value="DUF6145"/>
    <property type="match status" value="1"/>
</dbReference>
<name>A0AA42DSP7_9FIRM</name>
<dbReference type="EMBL" id="JAQIFT010000074">
    <property type="protein sequence ID" value="MDA3734245.1"/>
    <property type="molecule type" value="Genomic_DNA"/>
</dbReference>
<dbReference type="InterPro" id="IPR046143">
    <property type="entry name" value="DUF6145"/>
</dbReference>
<gene>
    <name evidence="1" type="ORF">PBV87_22480</name>
</gene>
<evidence type="ECO:0000313" key="1">
    <source>
        <dbReference type="EMBL" id="MDA3734245.1"/>
    </source>
</evidence>
<dbReference type="Proteomes" id="UP001169242">
    <property type="component" value="Unassembled WGS sequence"/>
</dbReference>
<organism evidence="1 2">
    <name type="scientific">Holtiella tumoricola</name>
    <dbReference type="NCBI Taxonomy" id="3018743"/>
    <lineage>
        <taxon>Bacteria</taxon>
        <taxon>Bacillati</taxon>
        <taxon>Bacillota</taxon>
        <taxon>Clostridia</taxon>
        <taxon>Lachnospirales</taxon>
        <taxon>Cellulosilyticaceae</taxon>
        <taxon>Holtiella</taxon>
    </lineage>
</organism>
<protein>
    <submittedName>
        <fullName evidence="1">DUF6145 family protein</fullName>
    </submittedName>
</protein>
<sequence length="145" mass="16589">MEKQIVISVSPYNHKYYFEPKFNDIPTEIKEELAEAIAAIAEKVNAIISVGFNEDGQIFIDQTADEEIFVDEIGAALEIKRLQKDKAELLKSLQLWYMVYRSEQGQIVKEIVLMQSQGKTTEDLLDIIEEKYGLEGRTFAQALLN</sequence>
<dbReference type="AlphaFoldDB" id="A0AA42DSP7"/>
<evidence type="ECO:0000313" key="2">
    <source>
        <dbReference type="Proteomes" id="UP001169242"/>
    </source>
</evidence>
<proteinExistence type="predicted"/>
<comment type="caution">
    <text evidence="1">The sequence shown here is derived from an EMBL/GenBank/DDBJ whole genome shotgun (WGS) entry which is preliminary data.</text>
</comment>
<reference evidence="1" key="1">
    <citation type="journal article" date="2023" name="Int. J. Syst. Evol. Microbiol.">
        <title>&lt;i&gt;Holtiella tumoricola&lt;/i&gt; gen. nov. sp. nov., isolated from a human clinical sample.</title>
        <authorList>
            <person name="Allen-Vercoe E."/>
            <person name="Daigneault M.C."/>
            <person name="Vancuren S.J."/>
            <person name="Cochrane K."/>
            <person name="O'Neal L.L."/>
            <person name="Sankaranarayanan K."/>
            <person name="Lawson P.A."/>
        </authorList>
    </citation>
    <scope>NUCLEOTIDE SEQUENCE</scope>
    <source>
        <strain evidence="1">CC70A</strain>
    </source>
</reference>
<dbReference type="RefSeq" id="WP_271013815.1">
    <property type="nucleotide sequence ID" value="NZ_JAQIFT010000074.1"/>
</dbReference>
<keyword evidence="2" id="KW-1185">Reference proteome</keyword>
<accession>A0AA42DSP7</accession>